<reference evidence="1" key="1">
    <citation type="journal article" date="2020" name="Nature">
        <title>Giant virus diversity and host interactions through global metagenomics.</title>
        <authorList>
            <person name="Schulz F."/>
            <person name="Roux S."/>
            <person name="Paez-Espino D."/>
            <person name="Jungbluth S."/>
            <person name="Walsh D.A."/>
            <person name="Denef V.J."/>
            <person name="McMahon K.D."/>
            <person name="Konstantinidis K.T."/>
            <person name="Eloe-Fadrosh E.A."/>
            <person name="Kyrpides N.C."/>
            <person name="Woyke T."/>
        </authorList>
    </citation>
    <scope>NUCLEOTIDE SEQUENCE</scope>
    <source>
        <strain evidence="1">GVMAG-M-3300009068-25</strain>
    </source>
</reference>
<sequence length="153" mass="17854">MCLTRILTALDRHFASLRTDRGYINRKYLLSDFDEYDESMTRVPEDAIYVEEWVKGDQIRRRILYEGEEITPYIGNAFDPVHIPWQWIGDVSTDVDVTQAVARYIAPGNVIRLDLIFRFIRVSNDMEIVYCDARTGRELLFPDSGVTIRNESV</sequence>
<name>A0A6C0ENY6_9ZZZZ</name>
<dbReference type="AlphaFoldDB" id="A0A6C0ENY6"/>
<proteinExistence type="predicted"/>
<organism evidence="1">
    <name type="scientific">viral metagenome</name>
    <dbReference type="NCBI Taxonomy" id="1070528"/>
    <lineage>
        <taxon>unclassified sequences</taxon>
        <taxon>metagenomes</taxon>
        <taxon>organismal metagenomes</taxon>
    </lineage>
</organism>
<accession>A0A6C0ENY6</accession>
<evidence type="ECO:0000313" key="1">
    <source>
        <dbReference type="EMBL" id="QHT30019.1"/>
    </source>
</evidence>
<protein>
    <submittedName>
        <fullName evidence="1">Uncharacterized protein</fullName>
    </submittedName>
</protein>
<dbReference type="EMBL" id="MN738889">
    <property type="protein sequence ID" value="QHT30019.1"/>
    <property type="molecule type" value="Genomic_DNA"/>
</dbReference>